<accession>W4LXK5</accession>
<feature type="domain" description="Pyruvate/ketoisovalerate oxidoreductase catalytic" evidence="2">
    <location>
        <begin position="26"/>
        <end position="216"/>
    </location>
</feature>
<dbReference type="NCBIfam" id="TIGR03710">
    <property type="entry name" value="OAFO_sf"/>
    <property type="match status" value="1"/>
</dbReference>
<evidence type="ECO:0000313" key="6">
    <source>
        <dbReference type="Proteomes" id="UP000019141"/>
    </source>
</evidence>
<evidence type="ECO:0000259" key="2">
    <source>
        <dbReference type="Pfam" id="PF01558"/>
    </source>
</evidence>
<dbReference type="InterPro" id="IPR029061">
    <property type="entry name" value="THDP-binding"/>
</dbReference>
<dbReference type="InterPro" id="IPR033412">
    <property type="entry name" value="PFOR_II"/>
</dbReference>
<dbReference type="EMBL" id="AZHW01000139">
    <property type="protein sequence ID" value="ETX02486.1"/>
    <property type="molecule type" value="Genomic_DNA"/>
</dbReference>
<dbReference type="FunFam" id="3.40.50.970:FF:000022">
    <property type="entry name" value="2-oxoglutarate ferredoxin oxidoreductase alpha subunit"/>
    <property type="match status" value="1"/>
</dbReference>
<dbReference type="SUPFAM" id="SSF52922">
    <property type="entry name" value="TK C-terminal domain-like"/>
    <property type="match status" value="1"/>
</dbReference>
<feature type="domain" description="Pyruvate flavodoxin/ferredoxin oxidoreductase pyrimidine binding" evidence="3">
    <location>
        <begin position="265"/>
        <end position="475"/>
    </location>
</feature>
<dbReference type="PATRIC" id="fig|1429438.4.peg.832"/>
<dbReference type="GO" id="GO:0006979">
    <property type="term" value="P:response to oxidative stress"/>
    <property type="evidence" value="ECO:0007669"/>
    <property type="project" value="TreeGrafter"/>
</dbReference>
<protein>
    <submittedName>
        <fullName evidence="5">2-oxoglutarate ferredoxin oxidoreductase subunit alpha</fullName>
    </submittedName>
</protein>
<dbReference type="InterPro" id="IPR002880">
    <property type="entry name" value="Pyrv_Fd/Flavodoxin_OxRdtase_N"/>
</dbReference>
<keyword evidence="6" id="KW-1185">Reference proteome</keyword>
<dbReference type="SUPFAM" id="SSF52518">
    <property type="entry name" value="Thiamin diphosphate-binding fold (THDP-binding)"/>
    <property type="match status" value="1"/>
</dbReference>
<dbReference type="InterPro" id="IPR019752">
    <property type="entry name" value="Pyrv/ketoisovalerate_OxRed_cat"/>
</dbReference>
<dbReference type="Gene3D" id="3.40.920.10">
    <property type="entry name" value="Pyruvate-ferredoxin oxidoreductase, PFOR, domain III"/>
    <property type="match status" value="1"/>
</dbReference>
<dbReference type="Pfam" id="PF01855">
    <property type="entry name" value="POR_N"/>
    <property type="match status" value="1"/>
</dbReference>
<evidence type="ECO:0000313" key="5">
    <source>
        <dbReference type="EMBL" id="ETX02486.1"/>
    </source>
</evidence>
<feature type="domain" description="Pyruvate:ferredoxin oxidoreductase core" evidence="4">
    <location>
        <begin position="517"/>
        <end position="579"/>
    </location>
</feature>
<dbReference type="InterPro" id="IPR050722">
    <property type="entry name" value="Pyruvate:ferred/Flavod_OxRd"/>
</dbReference>
<dbReference type="Gene3D" id="3.40.50.920">
    <property type="match status" value="1"/>
</dbReference>
<dbReference type="AlphaFoldDB" id="W4LXK5"/>
<dbReference type="CDD" id="cd07034">
    <property type="entry name" value="TPP_PYR_PFOR_IOR-alpha_like"/>
    <property type="match status" value="1"/>
</dbReference>
<reference evidence="5 6" key="1">
    <citation type="journal article" date="2014" name="Nature">
        <title>An environmental bacterial taxon with a large and distinct metabolic repertoire.</title>
        <authorList>
            <person name="Wilson M.C."/>
            <person name="Mori T."/>
            <person name="Ruckert C."/>
            <person name="Uria A.R."/>
            <person name="Helf M.J."/>
            <person name="Takada K."/>
            <person name="Gernert C."/>
            <person name="Steffens U.A."/>
            <person name="Heycke N."/>
            <person name="Schmitt S."/>
            <person name="Rinke C."/>
            <person name="Helfrich E.J."/>
            <person name="Brachmann A.O."/>
            <person name="Gurgui C."/>
            <person name="Wakimoto T."/>
            <person name="Kracht M."/>
            <person name="Crusemann M."/>
            <person name="Hentschel U."/>
            <person name="Abe I."/>
            <person name="Matsunaga S."/>
            <person name="Kalinowski J."/>
            <person name="Takeyama H."/>
            <person name="Piel J."/>
        </authorList>
    </citation>
    <scope>NUCLEOTIDE SEQUENCE [LARGE SCALE GENOMIC DNA]</scope>
    <source>
        <strain evidence="6">TSY1</strain>
    </source>
</reference>
<dbReference type="Proteomes" id="UP000019141">
    <property type="component" value="Unassembled WGS sequence"/>
</dbReference>
<dbReference type="Gene3D" id="3.40.50.970">
    <property type="match status" value="1"/>
</dbReference>
<dbReference type="GO" id="GO:0016903">
    <property type="term" value="F:oxidoreductase activity, acting on the aldehyde or oxo group of donors"/>
    <property type="evidence" value="ECO:0007669"/>
    <property type="project" value="InterPro"/>
</dbReference>
<dbReference type="InterPro" id="IPR022367">
    <property type="entry name" value="2-oxoacid/accept_OxRdtase_asu"/>
</dbReference>
<dbReference type="SUPFAM" id="SSF53323">
    <property type="entry name" value="Pyruvate-ferredoxin oxidoreductase, PFOR, domain III"/>
    <property type="match status" value="1"/>
</dbReference>
<name>W4LXK5_ENTF1</name>
<gene>
    <name evidence="5" type="ORF">ETSY1_03385</name>
</gene>
<evidence type="ECO:0000259" key="3">
    <source>
        <dbReference type="Pfam" id="PF01855"/>
    </source>
</evidence>
<dbReference type="Pfam" id="PF01558">
    <property type="entry name" value="POR"/>
    <property type="match status" value="1"/>
</dbReference>
<dbReference type="InterPro" id="IPR009014">
    <property type="entry name" value="Transketo_C/PFOR_II"/>
</dbReference>
<evidence type="ECO:0000256" key="1">
    <source>
        <dbReference type="ARBA" id="ARBA00023002"/>
    </source>
</evidence>
<dbReference type="PANTHER" id="PTHR32154">
    <property type="entry name" value="PYRUVATE-FLAVODOXIN OXIDOREDUCTASE-RELATED"/>
    <property type="match status" value="1"/>
</dbReference>
<evidence type="ECO:0000259" key="4">
    <source>
        <dbReference type="Pfam" id="PF17147"/>
    </source>
</evidence>
<sequence length="617" mass="67303">MAPQDTVEGHLEELESVVIRLAGDSGDGMQLTGGQFTRTAALIGNDISTLPDFPAEIRAPAGSLPGVSSFQLNFSSRTIYTPGDQPNVLVAMNPAGLKTNINDLEDGGILIINTDAFTKNNLNKAHYKSDPLDDGSLSRYRVFKVPVTSLNSKALEGLDMSNRQVDRCKNFWALGLLFWLYNRPLEPTVAFLEQRFGQRNPVVYEANKRALHAGYNYGETTEIFTTAYQVRKAKLPPGKYRNITGAEAAALGFVTAARLANKELFYGSYPITPASEILHEIAAYKHFGVKTFQAEDEIAAVTSAVGAVFGGALAMTTSAGPGISLKSEGINLAHMVELPLVIADIQRAGPSTGMPTKTEQGDLYQCMFGRNSDAACAIVAPATPGDCFNMAIEAFRIATKFMTPVFYLSDGYLGNGSEPWRIPSASDFEPIEITHASNPETFQPYERDPQTLARPWAIPGTPGLEHRIGGLEKADITGNVNYDPLNHEKMTKLRNEKIDRIAKFIPEQDVYGDAEGELLVLTWGSTYGAALTAVDRLRESGASVSHAHLRYLNPFPKNLGDILQRFNQVLIPELNLGQLRLLIRGKYLVDAVGLSKVQGTPFKVTEIQAKCEELLGR</sequence>
<dbReference type="Pfam" id="PF17147">
    <property type="entry name" value="PFOR_II"/>
    <property type="match status" value="1"/>
</dbReference>
<keyword evidence="1" id="KW-0560">Oxidoreductase</keyword>
<dbReference type="PANTHER" id="PTHR32154:SF20">
    <property type="entry name" value="2-OXOGLUTARATE OXIDOREDUCTASE SUBUNIT KORA"/>
    <property type="match status" value="1"/>
</dbReference>
<comment type="caution">
    <text evidence="5">The sequence shown here is derived from an EMBL/GenBank/DDBJ whole genome shotgun (WGS) entry which is preliminary data.</text>
</comment>
<proteinExistence type="predicted"/>
<organism evidence="5 6">
    <name type="scientific">Entotheonella factor</name>
    <dbReference type="NCBI Taxonomy" id="1429438"/>
    <lineage>
        <taxon>Bacteria</taxon>
        <taxon>Pseudomonadati</taxon>
        <taxon>Nitrospinota/Tectimicrobiota group</taxon>
        <taxon>Candidatus Tectimicrobiota</taxon>
        <taxon>Candidatus Entotheonellia</taxon>
        <taxon>Candidatus Entotheonellales</taxon>
        <taxon>Candidatus Entotheonellaceae</taxon>
        <taxon>Candidatus Entotheonella</taxon>
    </lineage>
</organism>
<dbReference type="HOGENOM" id="CLU_017038_1_0_7"/>
<dbReference type="InterPro" id="IPR002869">
    <property type="entry name" value="Pyrv_flavodox_OxRed_cen"/>
</dbReference>